<dbReference type="PANTHER" id="PTHR12592">
    <property type="entry name" value="ATP-DEPENDENT (S)-NAD(P)H-HYDRATE DEHYDRATASE FAMILY MEMBER"/>
    <property type="match status" value="1"/>
</dbReference>
<evidence type="ECO:0000256" key="4">
    <source>
        <dbReference type="ARBA" id="ARBA00023027"/>
    </source>
</evidence>
<keyword evidence="3" id="KW-0521">NADP</keyword>
<dbReference type="InterPro" id="IPR029056">
    <property type="entry name" value="Ribokinase-like"/>
</dbReference>
<name>U2T3C1_LEIAQ</name>
<dbReference type="RefSeq" id="WP_021759658.1">
    <property type="nucleotide sequence ID" value="NZ_KI272071.1"/>
</dbReference>
<dbReference type="InterPro" id="IPR000631">
    <property type="entry name" value="CARKD"/>
</dbReference>
<feature type="domain" description="YjeF C-terminal" evidence="6">
    <location>
        <begin position="13"/>
        <end position="176"/>
    </location>
</feature>
<protein>
    <recommendedName>
        <fullName evidence="6">YjeF C-terminal domain-containing protein</fullName>
    </recommendedName>
</protein>
<dbReference type="HOGENOM" id="CLU_1528352_0_0_11"/>
<dbReference type="GO" id="GO:0005524">
    <property type="term" value="F:ATP binding"/>
    <property type="evidence" value="ECO:0007669"/>
    <property type="project" value="UniProtKB-KW"/>
</dbReference>
<proteinExistence type="predicted"/>
<keyword evidence="4" id="KW-0520">NAD</keyword>
<reference evidence="7 8" key="1">
    <citation type="submission" date="2013-08" db="EMBL/GenBank/DDBJ databases">
        <authorList>
            <person name="Weinstock G."/>
            <person name="Sodergren E."/>
            <person name="Wylie T."/>
            <person name="Fulton L."/>
            <person name="Fulton R."/>
            <person name="Fronick C."/>
            <person name="O'Laughlin M."/>
            <person name="Godfrey J."/>
            <person name="Miner T."/>
            <person name="Herter B."/>
            <person name="Appelbaum E."/>
            <person name="Cordes M."/>
            <person name="Lek S."/>
            <person name="Wollam A."/>
            <person name="Pepin K.H."/>
            <person name="Palsikar V.B."/>
            <person name="Mitreva M."/>
            <person name="Wilson R.K."/>
        </authorList>
    </citation>
    <scope>NUCLEOTIDE SEQUENCE [LARGE SCALE GENOMIC DNA]</scope>
    <source>
        <strain evidence="7 8">ATCC 14665</strain>
    </source>
</reference>
<dbReference type="PROSITE" id="PS51383">
    <property type="entry name" value="YJEF_C_3"/>
    <property type="match status" value="1"/>
</dbReference>
<dbReference type="GO" id="GO:0052856">
    <property type="term" value="F:NAD(P)HX epimerase activity"/>
    <property type="evidence" value="ECO:0007669"/>
    <property type="project" value="TreeGrafter"/>
</dbReference>
<feature type="non-terminal residue" evidence="7">
    <location>
        <position position="176"/>
    </location>
</feature>
<sequence length="176" mass="18188">MNDAQKDRVREWGEADAAEWIAVPGEASDKYSRGVLGVVTGSDRYPGAAVLGVEAAARTGVGMIRYLGAPRPAEEVLRRRPEAVSAGGRVQGWLIGSGMDASARPSDDLLRLKAALADGTPLVVDAGALDLVRSAVGPVVVTPHYRELAGMLAAQADDDSDAVTAAEIAADPAAWA</sequence>
<organism evidence="7 8">
    <name type="scientific">Leifsonia aquatica ATCC 14665</name>
    <dbReference type="NCBI Taxonomy" id="1358026"/>
    <lineage>
        <taxon>Bacteria</taxon>
        <taxon>Bacillati</taxon>
        <taxon>Actinomycetota</taxon>
        <taxon>Actinomycetes</taxon>
        <taxon>Micrococcales</taxon>
        <taxon>Microbacteriaceae</taxon>
        <taxon>Leifsonia</taxon>
    </lineage>
</organism>
<dbReference type="PANTHER" id="PTHR12592:SF0">
    <property type="entry name" value="ATP-DEPENDENT (S)-NAD(P)H-HYDRATE DEHYDRATASE"/>
    <property type="match status" value="1"/>
</dbReference>
<dbReference type="AlphaFoldDB" id="U2T3C1"/>
<evidence type="ECO:0000256" key="2">
    <source>
        <dbReference type="ARBA" id="ARBA00022840"/>
    </source>
</evidence>
<evidence type="ECO:0000313" key="7">
    <source>
        <dbReference type="EMBL" id="ERK71953.1"/>
    </source>
</evidence>
<dbReference type="GO" id="GO:0110051">
    <property type="term" value="P:metabolite repair"/>
    <property type="evidence" value="ECO:0007669"/>
    <property type="project" value="TreeGrafter"/>
</dbReference>
<evidence type="ECO:0000313" key="8">
    <source>
        <dbReference type="Proteomes" id="UP000016605"/>
    </source>
</evidence>
<comment type="caution">
    <text evidence="7">The sequence shown here is derived from an EMBL/GenBank/DDBJ whole genome shotgun (WGS) entry which is preliminary data.</text>
</comment>
<dbReference type="EMBL" id="AWVQ01000205">
    <property type="protein sequence ID" value="ERK71953.1"/>
    <property type="molecule type" value="Genomic_DNA"/>
</dbReference>
<dbReference type="Gene3D" id="3.40.1190.20">
    <property type="match status" value="1"/>
</dbReference>
<evidence type="ECO:0000256" key="3">
    <source>
        <dbReference type="ARBA" id="ARBA00022857"/>
    </source>
</evidence>
<keyword evidence="5" id="KW-0456">Lyase</keyword>
<evidence type="ECO:0000259" key="6">
    <source>
        <dbReference type="PROSITE" id="PS51383"/>
    </source>
</evidence>
<keyword evidence="1" id="KW-0547">Nucleotide-binding</keyword>
<dbReference type="GO" id="GO:0052855">
    <property type="term" value="F:ADP-dependent NAD(P)H-hydrate dehydratase activity"/>
    <property type="evidence" value="ECO:0007669"/>
    <property type="project" value="TreeGrafter"/>
</dbReference>
<keyword evidence="2" id="KW-0067">ATP-binding</keyword>
<gene>
    <name evidence="7" type="ORF">N136_01677</name>
</gene>
<evidence type="ECO:0000256" key="5">
    <source>
        <dbReference type="ARBA" id="ARBA00023239"/>
    </source>
</evidence>
<dbReference type="Proteomes" id="UP000016605">
    <property type="component" value="Unassembled WGS sequence"/>
</dbReference>
<accession>U2T3C1</accession>
<dbReference type="Pfam" id="PF01256">
    <property type="entry name" value="Carb_kinase"/>
    <property type="match status" value="1"/>
</dbReference>
<dbReference type="SUPFAM" id="SSF53613">
    <property type="entry name" value="Ribokinase-like"/>
    <property type="match status" value="1"/>
</dbReference>
<evidence type="ECO:0000256" key="1">
    <source>
        <dbReference type="ARBA" id="ARBA00022741"/>
    </source>
</evidence>